<feature type="transmembrane region" description="Helical" evidence="6">
    <location>
        <begin position="74"/>
        <end position="95"/>
    </location>
</feature>
<keyword evidence="4 6" id="KW-1133">Transmembrane helix</keyword>
<keyword evidence="3 6" id="KW-0812">Transmembrane</keyword>
<dbReference type="InterPro" id="IPR000620">
    <property type="entry name" value="EamA_dom"/>
</dbReference>
<feature type="transmembrane region" description="Helical" evidence="6">
    <location>
        <begin position="42"/>
        <end position="62"/>
    </location>
</feature>
<sequence length="311" mass="31685">MGDSTTRGGSALAWGCGAASAIAYGLTPTFAAIGYAGGVSPAVLVCLRSLVGAALLLLLAWSTGRLTGVTWKSAVGLCFVCGPLFGIQLLCFFAAVRVTGAQIAVVIVHIYPLFVMALVWVLTRNRIHRGQLVLALAMSGGIALVAGAGTSTVALNGAVLALLSAAGYALYLVVGERWVHQVSPVAAGGLASLGAGIATGTIAVVDGQSWTFAPSGWGSILFQGLLLMPIGIGCSFIAVRALGSASVSLLGLLEPVVGVLAAQILLGEQLSPVQWAGMAVVLIASAALPWMRERRPRHVDRPPALHGAETR</sequence>
<feature type="domain" description="EamA" evidence="7">
    <location>
        <begin position="18"/>
        <end position="145"/>
    </location>
</feature>
<gene>
    <name evidence="8" type="ORF">EP51_23605</name>
</gene>
<keyword evidence="5 6" id="KW-0472">Membrane</keyword>
<feature type="transmembrane region" description="Helical" evidence="6">
    <location>
        <begin position="246"/>
        <end position="266"/>
    </location>
</feature>
<dbReference type="RefSeq" id="WP_128640534.1">
    <property type="nucleotide sequence ID" value="NZ_CP008947.1"/>
</dbReference>
<comment type="similarity">
    <text evidence="2">Belongs to the EamA transporter family.</text>
</comment>
<evidence type="ECO:0000313" key="9">
    <source>
        <dbReference type="Proteomes" id="UP000028488"/>
    </source>
</evidence>
<dbReference type="InterPro" id="IPR050638">
    <property type="entry name" value="AA-Vitamin_Transporters"/>
</dbReference>
<dbReference type="GO" id="GO:0016020">
    <property type="term" value="C:membrane"/>
    <property type="evidence" value="ECO:0007669"/>
    <property type="project" value="UniProtKB-SubCell"/>
</dbReference>
<evidence type="ECO:0000256" key="1">
    <source>
        <dbReference type="ARBA" id="ARBA00004141"/>
    </source>
</evidence>
<feature type="transmembrane region" description="Helical" evidence="6">
    <location>
        <begin position="130"/>
        <end position="148"/>
    </location>
</feature>
<dbReference type="eggNOG" id="COG0697">
    <property type="taxonomic scope" value="Bacteria"/>
</dbReference>
<feature type="transmembrane region" description="Helical" evidence="6">
    <location>
        <begin position="154"/>
        <end position="173"/>
    </location>
</feature>
<dbReference type="SUPFAM" id="SSF103481">
    <property type="entry name" value="Multidrug resistance efflux transporter EmrE"/>
    <property type="match status" value="2"/>
</dbReference>
<proteinExistence type="inferred from homology"/>
<feature type="transmembrane region" description="Helical" evidence="6">
    <location>
        <begin position="272"/>
        <end position="291"/>
    </location>
</feature>
<evidence type="ECO:0000313" key="8">
    <source>
        <dbReference type="EMBL" id="AII07479.1"/>
    </source>
</evidence>
<feature type="transmembrane region" description="Helical" evidence="6">
    <location>
        <begin position="185"/>
        <end position="205"/>
    </location>
</feature>
<evidence type="ECO:0000259" key="7">
    <source>
        <dbReference type="Pfam" id="PF00892"/>
    </source>
</evidence>
<feature type="transmembrane region" description="Helical" evidence="6">
    <location>
        <begin position="101"/>
        <end position="123"/>
    </location>
</feature>
<evidence type="ECO:0000256" key="3">
    <source>
        <dbReference type="ARBA" id="ARBA00022692"/>
    </source>
</evidence>
<evidence type="ECO:0000256" key="5">
    <source>
        <dbReference type="ARBA" id="ARBA00023136"/>
    </source>
</evidence>
<evidence type="ECO:0000256" key="4">
    <source>
        <dbReference type="ARBA" id="ARBA00022989"/>
    </source>
</evidence>
<feature type="domain" description="EamA" evidence="7">
    <location>
        <begin position="156"/>
        <end position="285"/>
    </location>
</feature>
<dbReference type="AlphaFoldDB" id="A0A076EVV3"/>
<feature type="transmembrane region" description="Helical" evidence="6">
    <location>
        <begin position="217"/>
        <end position="239"/>
    </location>
</feature>
<dbReference type="EMBL" id="CP008947">
    <property type="protein sequence ID" value="AII07479.1"/>
    <property type="molecule type" value="Genomic_DNA"/>
</dbReference>
<dbReference type="Proteomes" id="UP000028488">
    <property type="component" value="Chromosome"/>
</dbReference>
<dbReference type="PANTHER" id="PTHR32322:SF2">
    <property type="entry name" value="EAMA DOMAIN-CONTAINING PROTEIN"/>
    <property type="match status" value="1"/>
</dbReference>
<dbReference type="InterPro" id="IPR037185">
    <property type="entry name" value="EmrE-like"/>
</dbReference>
<evidence type="ECO:0000256" key="6">
    <source>
        <dbReference type="SAM" id="Phobius"/>
    </source>
</evidence>
<comment type="subcellular location">
    <subcellularLocation>
        <location evidence="1">Membrane</location>
        <topology evidence="1">Multi-pass membrane protein</topology>
    </subcellularLocation>
</comment>
<dbReference type="PANTHER" id="PTHR32322">
    <property type="entry name" value="INNER MEMBRANE TRANSPORTER"/>
    <property type="match status" value="1"/>
</dbReference>
<protein>
    <submittedName>
        <fullName evidence="8">Multidrug transporter</fullName>
    </submittedName>
</protein>
<accession>A0A076EVV3</accession>
<evidence type="ECO:0000256" key="2">
    <source>
        <dbReference type="ARBA" id="ARBA00007362"/>
    </source>
</evidence>
<feature type="transmembrane region" description="Helical" evidence="6">
    <location>
        <begin position="12"/>
        <end position="36"/>
    </location>
</feature>
<name>A0A076EVV3_RHOOP</name>
<organism evidence="8 9">
    <name type="scientific">Rhodococcus opacus</name>
    <name type="common">Nocardia opaca</name>
    <dbReference type="NCBI Taxonomy" id="37919"/>
    <lineage>
        <taxon>Bacteria</taxon>
        <taxon>Bacillati</taxon>
        <taxon>Actinomycetota</taxon>
        <taxon>Actinomycetes</taxon>
        <taxon>Mycobacteriales</taxon>
        <taxon>Nocardiaceae</taxon>
        <taxon>Rhodococcus</taxon>
    </lineage>
</organism>
<reference evidence="8 9" key="1">
    <citation type="submission" date="2014-07" db="EMBL/GenBank/DDBJ databases">
        <title>Genome Sequence of Rhodococcus opacus Strain R7, a Biodegrader of Mono- and Polycyclic Aromatic Hydrocarbons.</title>
        <authorList>
            <person name="Di Gennaro P."/>
            <person name="Zampolli J."/>
            <person name="Presti I."/>
            <person name="Cappelletti M."/>
            <person name="D'Ursi P."/>
            <person name="Orro A."/>
            <person name="Mezzelani A."/>
            <person name="Milanesi L."/>
        </authorList>
    </citation>
    <scope>NUCLEOTIDE SEQUENCE [LARGE SCALE GENOMIC DNA]</scope>
    <source>
        <strain evidence="8 9">R7</strain>
    </source>
</reference>
<dbReference type="Pfam" id="PF00892">
    <property type="entry name" value="EamA"/>
    <property type="match status" value="2"/>
</dbReference>